<dbReference type="PANTHER" id="PTHR30204:SF94">
    <property type="entry name" value="HEAVY METAL-DEPENDENT TRANSCRIPTIONAL REGULATOR HI_0293-RELATED"/>
    <property type="match status" value="1"/>
</dbReference>
<feature type="compositionally biased region" description="Basic and acidic residues" evidence="4">
    <location>
        <begin position="169"/>
        <end position="182"/>
    </location>
</feature>
<reference evidence="6 7" key="1">
    <citation type="journal article" date="2018" name="Biodegradation">
        <title>1,4-Dioxane degradation characteristics of Rhodococcus aetherivorans JCM 14343.</title>
        <authorList>
            <person name="Inoue D."/>
            <person name="Tsunoda T."/>
            <person name="Yamamoto N."/>
            <person name="Ike M."/>
            <person name="Sei K."/>
        </authorList>
    </citation>
    <scope>NUCLEOTIDE SEQUENCE [LARGE SCALE GENOMIC DNA]</scope>
    <source>
        <strain evidence="6 7">JCM 14343</strain>
    </source>
</reference>
<accession>A0ABQ0YIT1</accession>
<feature type="domain" description="HTH merR-type" evidence="5">
    <location>
        <begin position="20"/>
        <end position="88"/>
    </location>
</feature>
<dbReference type="Gene3D" id="1.10.1660.10">
    <property type="match status" value="1"/>
</dbReference>
<keyword evidence="3" id="KW-0804">Transcription</keyword>
<sequence length="280" mass="30312">MPFALDLRVDSKVYRRLVSTYRISQLAEISEVPATTLRFYETAGLLSAERTASGYRVYGDEAVERLAFISSAKHLGLPLEEIRDLLEVWEQGVCASVRQRMLPLVTDRITDADNRIAELTAFSAYLAGVRADLSEPAPDGACGPDCGCLTAASASTTAAPVSAPVSPTLERRPEPTPDRSWRDAPVACTLSGDEYDERARQWRHVLASATGREEIDGGMRVRFPSGPDLVAEVARLAAAEQGCCAFFDFTLHLTPDALALTVRAPETAHALLTELFGANA</sequence>
<evidence type="ECO:0000256" key="2">
    <source>
        <dbReference type="ARBA" id="ARBA00023125"/>
    </source>
</evidence>
<keyword evidence="2" id="KW-0238">DNA-binding</keyword>
<evidence type="ECO:0000256" key="4">
    <source>
        <dbReference type="SAM" id="MobiDB-lite"/>
    </source>
</evidence>
<keyword evidence="1" id="KW-0805">Transcription regulation</keyword>
<dbReference type="SMART" id="SM00422">
    <property type="entry name" value="HTH_MERR"/>
    <property type="match status" value="1"/>
</dbReference>
<dbReference type="InterPro" id="IPR000551">
    <property type="entry name" value="MerR-type_HTH_dom"/>
</dbReference>
<comment type="caution">
    <text evidence="6">The sequence shown here is derived from an EMBL/GenBank/DDBJ whole genome shotgun (WGS) entry which is preliminary data.</text>
</comment>
<gene>
    <name evidence="6" type="ORF">RAJCM14343_1704</name>
</gene>
<dbReference type="InterPro" id="IPR009061">
    <property type="entry name" value="DNA-bd_dom_put_sf"/>
</dbReference>
<evidence type="ECO:0000256" key="1">
    <source>
        <dbReference type="ARBA" id="ARBA00023015"/>
    </source>
</evidence>
<dbReference type="PROSITE" id="PS50937">
    <property type="entry name" value="HTH_MERR_2"/>
    <property type="match status" value="1"/>
</dbReference>
<feature type="region of interest" description="Disordered" evidence="4">
    <location>
        <begin position="159"/>
        <end position="182"/>
    </location>
</feature>
<dbReference type="PRINTS" id="PR00040">
    <property type="entry name" value="HTHMERR"/>
</dbReference>
<feature type="compositionally biased region" description="Low complexity" evidence="4">
    <location>
        <begin position="159"/>
        <end position="168"/>
    </location>
</feature>
<protein>
    <submittedName>
        <fullName evidence="6">MerR-family transcriptional regulator</fullName>
    </submittedName>
</protein>
<evidence type="ECO:0000256" key="3">
    <source>
        <dbReference type="ARBA" id="ARBA00023163"/>
    </source>
</evidence>
<keyword evidence="7" id="KW-1185">Reference proteome</keyword>
<proteinExistence type="predicted"/>
<dbReference type="PANTHER" id="PTHR30204">
    <property type="entry name" value="REDOX-CYCLING DRUG-SENSING TRANSCRIPTIONAL ACTIVATOR SOXR"/>
    <property type="match status" value="1"/>
</dbReference>
<dbReference type="InterPro" id="IPR047057">
    <property type="entry name" value="MerR_fam"/>
</dbReference>
<evidence type="ECO:0000313" key="7">
    <source>
        <dbReference type="Proteomes" id="UP000325466"/>
    </source>
</evidence>
<dbReference type="Proteomes" id="UP000325466">
    <property type="component" value="Unassembled WGS sequence"/>
</dbReference>
<dbReference type="EMBL" id="BLAH01000065">
    <property type="protein sequence ID" value="GES36453.1"/>
    <property type="molecule type" value="Genomic_DNA"/>
</dbReference>
<dbReference type="Pfam" id="PF13411">
    <property type="entry name" value="MerR_1"/>
    <property type="match status" value="1"/>
</dbReference>
<evidence type="ECO:0000313" key="6">
    <source>
        <dbReference type="EMBL" id="GES36453.1"/>
    </source>
</evidence>
<name>A0ABQ0YIT1_9NOCA</name>
<dbReference type="SUPFAM" id="SSF46955">
    <property type="entry name" value="Putative DNA-binding domain"/>
    <property type="match status" value="1"/>
</dbReference>
<evidence type="ECO:0000259" key="5">
    <source>
        <dbReference type="PROSITE" id="PS50937"/>
    </source>
</evidence>
<organism evidence="6 7">
    <name type="scientific">Rhodococcus aetherivorans</name>
    <dbReference type="NCBI Taxonomy" id="191292"/>
    <lineage>
        <taxon>Bacteria</taxon>
        <taxon>Bacillati</taxon>
        <taxon>Actinomycetota</taxon>
        <taxon>Actinomycetes</taxon>
        <taxon>Mycobacteriales</taxon>
        <taxon>Nocardiaceae</taxon>
        <taxon>Rhodococcus</taxon>
    </lineage>
</organism>